<keyword evidence="1" id="KW-0812">Transmembrane</keyword>
<dbReference type="RefSeq" id="WP_379880067.1">
    <property type="nucleotide sequence ID" value="NZ_JBHPON010000001.1"/>
</dbReference>
<evidence type="ECO:0000313" key="3">
    <source>
        <dbReference type="Proteomes" id="UP001596116"/>
    </source>
</evidence>
<evidence type="ECO:0000256" key="1">
    <source>
        <dbReference type="SAM" id="Phobius"/>
    </source>
</evidence>
<reference evidence="2 3" key="1">
    <citation type="submission" date="2024-09" db="EMBL/GenBank/DDBJ databases">
        <authorList>
            <person name="Zhang Z.-H."/>
        </authorList>
    </citation>
    <scope>NUCLEOTIDE SEQUENCE [LARGE SCALE GENOMIC DNA]</scope>
    <source>
        <strain evidence="2 3">HHTR114</strain>
    </source>
</reference>
<sequence length="124" mass="13476">MVFTLTSSKRRQQLGEDARRSRASVWLTAAAWVLVGIYNIVGVTDIISTVIAIESGAGVEANPFVSSMMVHAGDGWIIAKLGLQGLISFMVLWFPHWIVLFFFAVATTGNALIVYNNFSIAGLI</sequence>
<name>A0ABW1KV88_9PROT</name>
<evidence type="ECO:0000313" key="2">
    <source>
        <dbReference type="EMBL" id="MFC6034598.1"/>
    </source>
</evidence>
<keyword evidence="3" id="KW-1185">Reference proteome</keyword>
<feature type="transmembrane region" description="Helical" evidence="1">
    <location>
        <begin position="21"/>
        <end position="40"/>
    </location>
</feature>
<proteinExistence type="predicted"/>
<dbReference type="EMBL" id="JBHPON010000001">
    <property type="protein sequence ID" value="MFC6034598.1"/>
    <property type="molecule type" value="Genomic_DNA"/>
</dbReference>
<comment type="caution">
    <text evidence="2">The sequence shown here is derived from an EMBL/GenBank/DDBJ whole genome shotgun (WGS) entry which is preliminary data.</text>
</comment>
<keyword evidence="1" id="KW-1133">Transmembrane helix</keyword>
<gene>
    <name evidence="2" type="ORF">ACFMB1_03530</name>
</gene>
<protein>
    <submittedName>
        <fullName evidence="2">DUF5658 family protein</fullName>
    </submittedName>
</protein>
<accession>A0ABW1KV88</accession>
<dbReference type="Proteomes" id="UP001596116">
    <property type="component" value="Unassembled WGS sequence"/>
</dbReference>
<organism evidence="2 3">
    <name type="scientific">Hyphococcus aureus</name>
    <dbReference type="NCBI Taxonomy" id="2666033"/>
    <lineage>
        <taxon>Bacteria</taxon>
        <taxon>Pseudomonadati</taxon>
        <taxon>Pseudomonadota</taxon>
        <taxon>Alphaproteobacteria</taxon>
        <taxon>Parvularculales</taxon>
        <taxon>Parvularculaceae</taxon>
        <taxon>Hyphococcus</taxon>
    </lineage>
</organism>
<keyword evidence="1" id="KW-0472">Membrane</keyword>
<feature type="transmembrane region" description="Helical" evidence="1">
    <location>
        <begin position="100"/>
        <end position="118"/>
    </location>
</feature>